<evidence type="ECO:0000313" key="3">
    <source>
        <dbReference type="Proteomes" id="UP000244727"/>
    </source>
</evidence>
<dbReference type="GeneID" id="36512602"/>
<sequence>MPNHPVPKASLDTLQEIIEGYYEAADTDELVEDEDVEEEIESSSDVIRRQKKFFADVGLLSKEGHDYRLLQAGNNIGRALAFDREGEAAEGLRDLLDEWEVTEELINDIGSGELVKDEVIDSLAFITETDPSTPRKKTGLAALVDLFVWTGILIETEGGNYRIADTQRQSDSVETKQTEEIADEKEERQDQSPESEPSVDGQEEEVRVYPQEEPSASKILKEGQFSINLDLSGDEGPENVKKLIIAVREGLEAEVPEPQTPSENGESEGHRTLTSYEDR</sequence>
<dbReference type="KEGG" id="harc:HARCEL1_08805"/>
<name>A0A2R4X1X2_9EURY</name>
<organism evidence="2 3">
    <name type="scientific">Halococcoides cellulosivorans</name>
    <dbReference type="NCBI Taxonomy" id="1679096"/>
    <lineage>
        <taxon>Archaea</taxon>
        <taxon>Methanobacteriati</taxon>
        <taxon>Methanobacteriota</taxon>
        <taxon>Stenosarchaea group</taxon>
        <taxon>Halobacteria</taxon>
        <taxon>Halobacteriales</taxon>
        <taxon>Haloarculaceae</taxon>
        <taxon>Halococcoides</taxon>
    </lineage>
</organism>
<dbReference type="Proteomes" id="UP000244727">
    <property type="component" value="Chromosome"/>
</dbReference>
<dbReference type="RefSeq" id="WP_108382512.1">
    <property type="nucleotide sequence ID" value="NZ_CP028858.1"/>
</dbReference>
<evidence type="ECO:0000256" key="1">
    <source>
        <dbReference type="SAM" id="MobiDB-lite"/>
    </source>
</evidence>
<proteinExistence type="predicted"/>
<protein>
    <submittedName>
        <fullName evidence="2">Uncharacterized protein</fullName>
    </submittedName>
</protein>
<accession>A0A2R4X1X2</accession>
<dbReference type="AlphaFoldDB" id="A0A2R4X1X2"/>
<keyword evidence="3" id="KW-1185">Reference proteome</keyword>
<evidence type="ECO:0000313" key="2">
    <source>
        <dbReference type="EMBL" id="AWB27802.1"/>
    </source>
</evidence>
<feature type="compositionally biased region" description="Basic and acidic residues" evidence="1">
    <location>
        <begin position="267"/>
        <end position="279"/>
    </location>
</feature>
<feature type="compositionally biased region" description="Basic and acidic residues" evidence="1">
    <location>
        <begin position="171"/>
        <end position="191"/>
    </location>
</feature>
<gene>
    <name evidence="2" type="ORF">HARCEL1_08805</name>
</gene>
<reference evidence="2 3" key="1">
    <citation type="submission" date="2018-04" db="EMBL/GenBank/DDBJ databases">
        <title>Halococcoides cellulosivorans gen. nov., sp. nov., an extremely halophilic cellulose-utilizing haloarchaeon from hypersaline lakes.</title>
        <authorList>
            <person name="Sorokin D.Y."/>
            <person name="Toshchakov S.V."/>
            <person name="Samarov N.I."/>
            <person name="Korzhenkov A."/>
            <person name="Kublanov I.V."/>
        </authorList>
    </citation>
    <scope>NUCLEOTIDE SEQUENCE [LARGE SCALE GENOMIC DNA]</scope>
    <source>
        <strain evidence="2 3">HArcel1</strain>
    </source>
</reference>
<feature type="region of interest" description="Disordered" evidence="1">
    <location>
        <begin position="166"/>
        <end position="223"/>
    </location>
</feature>
<dbReference type="EMBL" id="CP028858">
    <property type="protein sequence ID" value="AWB27802.1"/>
    <property type="molecule type" value="Genomic_DNA"/>
</dbReference>
<feature type="region of interest" description="Disordered" evidence="1">
    <location>
        <begin position="251"/>
        <end position="279"/>
    </location>
</feature>